<evidence type="ECO:0000313" key="7">
    <source>
        <dbReference type="Proteomes" id="UP000034366"/>
    </source>
</evidence>
<keyword evidence="4" id="KW-0699">rRNA-binding</keyword>
<dbReference type="Gene3D" id="4.10.640.10">
    <property type="entry name" value="Ribosomal protein S18"/>
    <property type="match status" value="1"/>
</dbReference>
<keyword evidence="4" id="KW-0694">RNA-binding</keyword>
<evidence type="ECO:0000256" key="5">
    <source>
        <dbReference type="RuleBase" id="RU003910"/>
    </source>
</evidence>
<evidence type="ECO:0000256" key="4">
    <source>
        <dbReference type="HAMAP-Rule" id="MF_00270"/>
    </source>
</evidence>
<dbReference type="Proteomes" id="UP000034366">
    <property type="component" value="Unassembled WGS sequence"/>
</dbReference>
<proteinExistence type="inferred from homology"/>
<dbReference type="InterPro" id="IPR001648">
    <property type="entry name" value="Ribosomal_bS18"/>
</dbReference>
<dbReference type="PANTHER" id="PTHR13479:SF40">
    <property type="entry name" value="SMALL RIBOSOMAL SUBUNIT PROTEIN BS18M"/>
    <property type="match status" value="1"/>
</dbReference>
<dbReference type="PANTHER" id="PTHR13479">
    <property type="entry name" value="30S RIBOSOMAL PROTEIN S18"/>
    <property type="match status" value="1"/>
</dbReference>
<dbReference type="GO" id="GO:0022627">
    <property type="term" value="C:cytosolic small ribosomal subunit"/>
    <property type="evidence" value="ECO:0007669"/>
    <property type="project" value="TreeGrafter"/>
</dbReference>
<comment type="subunit">
    <text evidence="4">Part of the 30S ribosomal subunit. Forms a tight heterodimer with protein bS6.</text>
</comment>
<dbReference type="SUPFAM" id="SSF46911">
    <property type="entry name" value="Ribosomal protein S18"/>
    <property type="match status" value="1"/>
</dbReference>
<dbReference type="GO" id="GO:0003735">
    <property type="term" value="F:structural constituent of ribosome"/>
    <property type="evidence" value="ECO:0007669"/>
    <property type="project" value="InterPro"/>
</dbReference>
<accession>A0A0G0IB93</accession>
<evidence type="ECO:0000313" key="6">
    <source>
        <dbReference type="EMBL" id="KKQ48245.1"/>
    </source>
</evidence>
<dbReference type="NCBIfam" id="TIGR00165">
    <property type="entry name" value="S18"/>
    <property type="match status" value="1"/>
</dbReference>
<comment type="similarity">
    <text evidence="1 4 5">Belongs to the bacterial ribosomal protein bS18 family.</text>
</comment>
<gene>
    <name evidence="4" type="primary">rpsR</name>
    <name evidence="6" type="ORF">US67_C0039G0004</name>
</gene>
<sequence>MKKSKTSRKPQIPKKSKKDCPFCKSKVVPDYKEYNELSKFISDRGKIIPSIYTGVCTRHQKYLGLAIKRARFLGLLPYTSSVR</sequence>
<dbReference type="GO" id="GO:0006412">
    <property type="term" value="P:translation"/>
    <property type="evidence" value="ECO:0007669"/>
    <property type="project" value="UniProtKB-UniRule"/>
</dbReference>
<dbReference type="AlphaFoldDB" id="A0A0G0IB93"/>
<evidence type="ECO:0000256" key="1">
    <source>
        <dbReference type="ARBA" id="ARBA00005589"/>
    </source>
</evidence>
<name>A0A0G0IB93_9BACT</name>
<comment type="caution">
    <text evidence="6">The sequence shown here is derived from an EMBL/GenBank/DDBJ whole genome shotgun (WGS) entry which is preliminary data.</text>
</comment>
<dbReference type="InterPro" id="IPR036870">
    <property type="entry name" value="Ribosomal_bS18_sf"/>
</dbReference>
<dbReference type="EMBL" id="LBTW01000039">
    <property type="protein sequence ID" value="KKQ48245.1"/>
    <property type="molecule type" value="Genomic_DNA"/>
</dbReference>
<organism evidence="6 7">
    <name type="scientific">Candidatus Woesebacteria bacterium GW2011_GWD1_38_10</name>
    <dbReference type="NCBI Taxonomy" id="1618592"/>
    <lineage>
        <taxon>Bacteria</taxon>
        <taxon>Candidatus Woeseibacteriota</taxon>
    </lineage>
</organism>
<reference evidence="6 7" key="1">
    <citation type="journal article" date="2015" name="Nature">
        <title>rRNA introns, odd ribosomes, and small enigmatic genomes across a large radiation of phyla.</title>
        <authorList>
            <person name="Brown C.T."/>
            <person name="Hug L.A."/>
            <person name="Thomas B.C."/>
            <person name="Sharon I."/>
            <person name="Castelle C.J."/>
            <person name="Singh A."/>
            <person name="Wilkins M.J."/>
            <person name="Williams K.H."/>
            <person name="Banfield J.F."/>
        </authorList>
    </citation>
    <scope>NUCLEOTIDE SEQUENCE [LARGE SCALE GENOMIC DNA]</scope>
</reference>
<keyword evidence="3 4" id="KW-0687">Ribonucleoprotein</keyword>
<protein>
    <recommendedName>
        <fullName evidence="4">Small ribosomal subunit protein bS18</fullName>
    </recommendedName>
</protein>
<comment type="function">
    <text evidence="4">Binds as a heterodimer with protein bS6 to the central domain of the 16S rRNA, where it helps stabilize the platform of the 30S subunit.</text>
</comment>
<dbReference type="Pfam" id="PF01084">
    <property type="entry name" value="Ribosomal_S18"/>
    <property type="match status" value="1"/>
</dbReference>
<evidence type="ECO:0000256" key="3">
    <source>
        <dbReference type="ARBA" id="ARBA00023274"/>
    </source>
</evidence>
<evidence type="ECO:0000256" key="2">
    <source>
        <dbReference type="ARBA" id="ARBA00022980"/>
    </source>
</evidence>
<dbReference type="PRINTS" id="PR00974">
    <property type="entry name" value="RIBOSOMALS18"/>
</dbReference>
<dbReference type="HAMAP" id="MF_00270">
    <property type="entry name" value="Ribosomal_bS18"/>
    <property type="match status" value="1"/>
</dbReference>
<dbReference type="GO" id="GO:0070181">
    <property type="term" value="F:small ribosomal subunit rRNA binding"/>
    <property type="evidence" value="ECO:0007669"/>
    <property type="project" value="TreeGrafter"/>
</dbReference>
<dbReference type="PATRIC" id="fig|1618592.3.peg.633"/>
<keyword evidence="2 4" id="KW-0689">Ribosomal protein</keyword>